<dbReference type="PANTHER" id="PTHR33782">
    <property type="entry name" value="OS01G0121600 PROTEIN"/>
    <property type="match status" value="1"/>
</dbReference>
<feature type="transmembrane region" description="Helical" evidence="1">
    <location>
        <begin position="115"/>
        <end position="140"/>
    </location>
</feature>
<keyword evidence="1" id="KW-1133">Transmembrane helix</keyword>
<dbReference type="PANTHER" id="PTHR33782:SF17">
    <property type="match status" value="1"/>
</dbReference>
<comment type="caution">
    <text evidence="2">The sequence shown here is derived from an EMBL/GenBank/DDBJ whole genome shotgun (WGS) entry which is preliminary data.</text>
</comment>
<name>A0ABR1ZRR4_9ROSI</name>
<reference evidence="2 3" key="1">
    <citation type="journal article" date="2024" name="G3 (Bethesda)">
        <title>Genome assembly of Hibiscus sabdariffa L. provides insights into metabolisms of medicinal natural products.</title>
        <authorList>
            <person name="Kim T."/>
        </authorList>
    </citation>
    <scope>NUCLEOTIDE SEQUENCE [LARGE SCALE GENOMIC DNA]</scope>
    <source>
        <strain evidence="2">TK-2024</strain>
        <tissue evidence="2">Old leaves</tissue>
    </source>
</reference>
<keyword evidence="3" id="KW-1185">Reference proteome</keyword>
<evidence type="ECO:0000313" key="3">
    <source>
        <dbReference type="Proteomes" id="UP001396334"/>
    </source>
</evidence>
<organism evidence="2 3">
    <name type="scientific">Hibiscus sabdariffa</name>
    <name type="common">roselle</name>
    <dbReference type="NCBI Taxonomy" id="183260"/>
    <lineage>
        <taxon>Eukaryota</taxon>
        <taxon>Viridiplantae</taxon>
        <taxon>Streptophyta</taxon>
        <taxon>Embryophyta</taxon>
        <taxon>Tracheophyta</taxon>
        <taxon>Spermatophyta</taxon>
        <taxon>Magnoliopsida</taxon>
        <taxon>eudicotyledons</taxon>
        <taxon>Gunneridae</taxon>
        <taxon>Pentapetalae</taxon>
        <taxon>rosids</taxon>
        <taxon>malvids</taxon>
        <taxon>Malvales</taxon>
        <taxon>Malvaceae</taxon>
        <taxon>Malvoideae</taxon>
        <taxon>Hibiscus</taxon>
    </lineage>
</organism>
<evidence type="ECO:0000313" key="2">
    <source>
        <dbReference type="EMBL" id="KAK8483393.1"/>
    </source>
</evidence>
<protein>
    <submittedName>
        <fullName evidence="2">Uncharacterized protein</fullName>
    </submittedName>
</protein>
<keyword evidence="1" id="KW-0812">Transmembrane</keyword>
<gene>
    <name evidence="2" type="ORF">V6N11_029087</name>
</gene>
<accession>A0ABR1ZRR4</accession>
<dbReference type="EMBL" id="JBBPBN010000664">
    <property type="protein sequence ID" value="KAK8483393.1"/>
    <property type="molecule type" value="Genomic_DNA"/>
</dbReference>
<dbReference type="Proteomes" id="UP001396334">
    <property type="component" value="Unassembled WGS sequence"/>
</dbReference>
<sequence length="144" mass="16289">MEASICSLLNSSASALPPPRPFAGNPVHRKTVKFKATASRRSDPYSHDFDGRLVDESMIVLRKRVQELKMAEESYEPPRNWMEWERQYKREKYDGDVCEAMGSLQAKLMGTRPGVALGMGVLLLFSLPTSMAAVLFHVMANWLR</sequence>
<keyword evidence="1" id="KW-0472">Membrane</keyword>
<evidence type="ECO:0000256" key="1">
    <source>
        <dbReference type="SAM" id="Phobius"/>
    </source>
</evidence>
<proteinExistence type="predicted"/>